<dbReference type="PANTHER" id="PTHR11070">
    <property type="entry name" value="UVRD / RECB / PCRA DNA HELICASE FAMILY MEMBER"/>
    <property type="match status" value="1"/>
</dbReference>
<dbReference type="PROSITE" id="PS51198">
    <property type="entry name" value="UVRD_HELICASE_ATP_BIND"/>
    <property type="match status" value="1"/>
</dbReference>
<dbReference type="EMBL" id="JAJAGO010000005">
    <property type="protein sequence ID" value="MCT2590773.1"/>
    <property type="molecule type" value="Genomic_DNA"/>
</dbReference>
<evidence type="ECO:0000256" key="4">
    <source>
        <dbReference type="ARBA" id="ARBA00022840"/>
    </source>
</evidence>
<keyword evidence="3 5" id="KW-0347">Helicase</keyword>
<dbReference type="Proteomes" id="UP001156389">
    <property type="component" value="Unassembled WGS sequence"/>
</dbReference>
<dbReference type="SUPFAM" id="SSF52540">
    <property type="entry name" value="P-loop containing nucleoside triphosphate hydrolases"/>
    <property type="match status" value="1"/>
</dbReference>
<dbReference type="Gene3D" id="3.40.50.300">
    <property type="entry name" value="P-loop containing nucleotide triphosphate hydrolases"/>
    <property type="match status" value="3"/>
</dbReference>
<proteinExistence type="predicted"/>
<feature type="region of interest" description="Disordered" evidence="6">
    <location>
        <begin position="742"/>
        <end position="767"/>
    </location>
</feature>
<evidence type="ECO:0000256" key="3">
    <source>
        <dbReference type="ARBA" id="ARBA00022806"/>
    </source>
</evidence>
<keyword evidence="1 5" id="KW-0547">Nucleotide-binding</keyword>
<evidence type="ECO:0000256" key="6">
    <source>
        <dbReference type="SAM" id="MobiDB-lite"/>
    </source>
</evidence>
<dbReference type="InterPro" id="IPR027417">
    <property type="entry name" value="P-loop_NTPase"/>
</dbReference>
<comment type="caution">
    <text evidence="8">The sequence shown here is derived from an EMBL/GenBank/DDBJ whole genome shotgun (WGS) entry which is preliminary data.</text>
</comment>
<feature type="region of interest" description="Disordered" evidence="6">
    <location>
        <begin position="147"/>
        <end position="214"/>
    </location>
</feature>
<sequence>MSGTSREAVIANEQKAVDRAYDCYEARLAEMGGQTAASASASGKDGIAVRVEAEARAQEYGGLGGESLVVMRVDTQEGGQAEPETWYVGRRSVFDVETRDQVVVSWTNPLAVQWRNALPQAPGEVSLRRQLRCVERTVEDYLDEIAPLLSPGDQPGAGDDAVPEPATGEASAVEAEGSAEAERPDDGEEAAAGRVPGPRGVARKPRKKPQPVDEFLLRELRRARSGRMRDIVETIRRDQMALVTGSPAGLLVIQGGPGTGKSAVGLHRVTWLVDNDHFPAQDILVVGPHQSFLEYVGRVLPTLGTRNVNAVQLSRLWAGDIRGTDSPRARLVKSNERMAEVLRRRVEGECRPEAVDSLTTAPSDERDEPAFTVAVGSTSLRLPRSEVLELLREAREGTGAYRLRRDRFRNLLVDRLLAALAQLAPRRSRDTKVRRDLERHRQVTSLIERTWPSLSPEEALRSLLNSPDRLRECADGVFDDGDQAVLRRPRAERAAEEAWTLDDLVCLEELRFLLAGETPQRYRHIVVDEAQDLTPMQAKSLRRRCPSGSMTVLGDLAQATGAHGYTDWDRLGQLLGDQGDWQVAELNTSYRVPAEIMDFVAPLARTIAPSLPYPVAVRRAGDESVRLVRTTPWELLDEAVSRTARLIGTDEAGRSLRSIAVIVPDDSDWLGEVRRRVDQAESMTPQGRQTVSVLAAAQAKGMEFDHVLVLDPTAIAERGPAGLRQLYVALTRSTQSLTVLHPSPLPDALSGQGGGPDGGREGGHVPGELAVGSDIRVRVLGAGKGAHWRVQALEPATERTLLLVVRHGSTPPRIGAELECWVSHHEGRVSLLSASDFGRKPVSTGMAARYGAALEILGEIAHGTEGVPGDAAARLSELKGMAHRCLRRDRADWLGVWQLLGAPEAERLRALRDLAQSTRDAIASKDATLGARLATELARSGWAEELSRARARLRTDPAPAPTPPQRLPPAEAEPPTPTPTATATEPEARDASPVEADTQTQHHRTAPPEALLAELTASAEADRDCNTHEAVRRQLQSALHFAGHRPTDSPVVDVSREDGDGGLFLYEVLSRGRVTYPDIRAGAARLLEINHLAPRTAARLYLVLCGPPAQDWAAETVREVFGVSLLWWTGREWAGQDEETALGQGG</sequence>
<feature type="region of interest" description="Disordered" evidence="6">
    <location>
        <begin position="952"/>
        <end position="1006"/>
    </location>
</feature>
<dbReference type="Pfam" id="PF13538">
    <property type="entry name" value="UvrD_C_2"/>
    <property type="match status" value="1"/>
</dbReference>
<keyword evidence="9" id="KW-1185">Reference proteome</keyword>
<reference evidence="8 9" key="1">
    <citation type="submission" date="2021-10" db="EMBL/GenBank/DDBJ databases">
        <title>Streptomyces gossypii sp. nov., isolated from soil collected from cotton field.</title>
        <authorList>
            <person name="Ge X."/>
            <person name="Chen X."/>
            <person name="Liu W."/>
        </authorList>
    </citation>
    <scope>NUCLEOTIDE SEQUENCE [LARGE SCALE GENOMIC DNA]</scope>
    <source>
        <strain evidence="8 9">N2-109</strain>
    </source>
</reference>
<evidence type="ECO:0000313" key="9">
    <source>
        <dbReference type="Proteomes" id="UP001156389"/>
    </source>
</evidence>
<keyword evidence="4 5" id="KW-0067">ATP-binding</keyword>
<accession>A0ABT2JSA7</accession>
<evidence type="ECO:0000256" key="2">
    <source>
        <dbReference type="ARBA" id="ARBA00022801"/>
    </source>
</evidence>
<feature type="compositionally biased region" description="Acidic residues" evidence="6">
    <location>
        <begin position="177"/>
        <end position="189"/>
    </location>
</feature>
<dbReference type="InterPro" id="IPR027785">
    <property type="entry name" value="UvrD-like_helicase_C"/>
</dbReference>
<feature type="domain" description="UvrD-like helicase ATP-binding" evidence="7">
    <location>
        <begin position="234"/>
        <end position="593"/>
    </location>
</feature>
<evidence type="ECO:0000256" key="5">
    <source>
        <dbReference type="PROSITE-ProRule" id="PRU00560"/>
    </source>
</evidence>
<dbReference type="PANTHER" id="PTHR11070:SF45">
    <property type="entry name" value="DNA 3'-5' HELICASE"/>
    <property type="match status" value="1"/>
</dbReference>
<evidence type="ECO:0000259" key="7">
    <source>
        <dbReference type="PROSITE" id="PS51198"/>
    </source>
</evidence>
<feature type="binding site" evidence="5">
    <location>
        <begin position="255"/>
        <end position="262"/>
    </location>
    <ligand>
        <name>ATP</name>
        <dbReference type="ChEBI" id="CHEBI:30616"/>
    </ligand>
</feature>
<organism evidence="8 9">
    <name type="scientific">Streptomyces gossypii</name>
    <dbReference type="NCBI Taxonomy" id="2883101"/>
    <lineage>
        <taxon>Bacteria</taxon>
        <taxon>Bacillati</taxon>
        <taxon>Actinomycetota</taxon>
        <taxon>Actinomycetes</taxon>
        <taxon>Kitasatosporales</taxon>
        <taxon>Streptomycetaceae</taxon>
        <taxon>Streptomyces</taxon>
    </lineage>
</organism>
<feature type="compositionally biased region" description="Pro residues" evidence="6">
    <location>
        <begin position="958"/>
        <end position="978"/>
    </location>
</feature>
<protein>
    <submittedName>
        <fullName evidence="8">AAA family ATPase</fullName>
    </submittedName>
</protein>
<dbReference type="InterPro" id="IPR000212">
    <property type="entry name" value="DNA_helicase_UvrD/REP"/>
</dbReference>
<keyword evidence="2 5" id="KW-0378">Hydrolase</keyword>
<dbReference type="RefSeq" id="WP_260218088.1">
    <property type="nucleotide sequence ID" value="NZ_JAJAGO010000005.1"/>
</dbReference>
<evidence type="ECO:0000313" key="8">
    <source>
        <dbReference type="EMBL" id="MCT2590773.1"/>
    </source>
</evidence>
<dbReference type="InterPro" id="IPR014016">
    <property type="entry name" value="UvrD-like_ATP-bd"/>
</dbReference>
<evidence type="ECO:0000256" key="1">
    <source>
        <dbReference type="ARBA" id="ARBA00022741"/>
    </source>
</evidence>
<name>A0ABT2JSA7_9ACTN</name>
<gene>
    <name evidence="8" type="ORF">LHJ74_12770</name>
</gene>